<evidence type="ECO:0000256" key="21">
    <source>
        <dbReference type="ARBA" id="ARBA00048679"/>
    </source>
</evidence>
<keyword evidence="31" id="KW-1185">Reference proteome</keyword>
<evidence type="ECO:0000256" key="23">
    <source>
        <dbReference type="ARBA" id="ARBA00070678"/>
    </source>
</evidence>
<sequence>MEKLERRAAGVASGQEKRDGLCWTSGRVFTMPLGTFLLPVLCFLGASVPQGLQYATFSHNATKFLHLSMDLESGTIYLGATNFLFQLTSDLLLENMVQTGPVLDSKDCLPPVSKLECPQAHHTDNHNKLLLVNTVQKELIVCGSVHQGICEKRSLTSIDRVLFRPESPGDTQYVAANDPNITTVGLIAYSKDEVPLLFVGRGYTSRGVGGGIPPITTRNLRAHGGDVQATDSHSIFSYEETAKLAVGRLSEYNHHFIKSFTYRSSVYFLFYRRDLKSQSREYKTYISRICLDDSHYYSYVELPLLCQSKANTYSLLQAAYVTWPGKELAQGQLDTEGEVLFAAFSAWQASSGKLSEESALCVYAMEEVDRLTNWTRDVCYMRDGKSEEGTEVAYIEYDVSSNCVQLPADTLYAYPCGSDHTPSPMASRVPLEAAPLLEKTDARLTAVAVNVEDGHTIAFLGDSRGRLHKVYLGAQGEAHTYASVSIQVNSMVSGDLLFDQLQEHLFVMTQSMVVKVPIMECSLYLDCESCLALKDPYCGWCVLQGRCSRRSECLRSRLSEQWLWSFNSTQQCLSVQSLTPANISREEKRNIFLAILDLPSLREEEFYSCYFKDYESPAVLTESGIMCPSPDPSQAPALPTGTDHVTIKLIVRFHDIFIASVDFSFYDCAAVALLWKSAPCQKCVSSLWGCNWCIQQHLCTHKAACEEGTIIYNERAQIPTSSVYPSSAVPLTKSSTTAPTVATKAVTSPVHVGPSTVPLTEPVHVTSMAWQTPPGPAQSPGYTPLSLPTEAAPLQAATESPLPPPADKPAVTVPETTSPAAPVLSSPSKNMDHVALPTEGPDTAQEPWHTDPPTTLGPSPLHTSAVAPVTPSPHVTTFKWPPSPVPTTEALTSATSSPQTPSQVPGSPVVSDDSPGLPGTERSVSELPTSAPLPWLLEEGTELQDTEDWMDLLQAENDTSLFSASTLLSGDGDSSERDVPDFPRILHPDLDYQYDAPEFWEESEEPSWGPNACPCVQGIQGSSLFPVNVARKITLLGKNFHLYQDQQWDYECVLNLEGRTVVMEAYVEGEETNKSLCYITCQMNQYSYTAPQLEFNAVVFVQRRQHLRVDSAADLHVTFYNCSVGHTDCSRCQTADSKYNCVWCGGDNPSCIFRGSCKEEIEDLCPAPLIHSVYPLSGPVEGGTRITITGSNLGQKHQDIAETVTVAGIPCAVDAQEYEISSSIVCVTGGSWTERFGHIVVEVPGGGRGVSGHVFTYQNPELKSIVPTQGPKAGGTCLTLLGSKLLTGHPNEISVLLGDLPCKILSEMTEDQLACQTSPSNVSTELPVTIKYGEQERRLEGSLFRYTLDPNITFAEPPKSFLSGGRVLRVHGYNLDVVQKPKIRVTVSPSERRRRGAGRWRRIIPDSECPEDSLCSIQQFEEPCLVNSSYLILCKTPAINLLLRSVRIKLEFILDNLSFDFNSLHPMPFSYEVNPILKPLNAEDPAKPYRHKPGSVISVEGENLDLAISKDEVMAMIGEGICVVKTLTRNHLYCEPPSEQPAPRHRTKREGTDLLPEFTVQMGNLNFLLGRVQYDTESQLTFPLEAQIGLGVGASFVALIVLVIVFIYRRKSKQALRDYKKVQIQLENLETSVRDRCKKEFTDLMTEMMDLTSDLVGTGIPFLDYKSYAERIFFPGHRESPLQRDLDIPECRRQTVEQGLVQLSNLLNSKLFLTKFIHTLEIQRTFSPRDRAYVASLLTVSLHGKLEYFTDILKTLLNDLVEQYVAKNPKLMLRRTETVVEKLLTNWMSICLYAFVRDSVGEPLYMLFRGIKHQVDKGPVDWVTGKAKYTLNDNRLLREDLEYRTLTLNALTQAGVGAGGAEDSQGISAKVLDCDTITQVKEKILDQIYKGTPYCHRPDPDTLDLEWRSGLAGHLILSDEDVTSVVQGTWKRLNTLQHYKVPDGATVALVPRLTKHIHRENQDYIPGEKTPMLEDADEGGIKLWHLVKPTEEPELPKHRRGSLRDRERAKAIPEIYLTRLLSMKGTLQKFVDDLFQVILSTNRPVPLAVKYFFDLLDEQAIHYGIADPETIHIWKTNSLPLRFWINIIKNPQFVFDVQTSDNVDAVLLVIAQTFMDSCTIADHKLGRDSPINKLLYARDIPRYKQMVERYYADIRQTISASDQDMNSALAELSRNYSGDLNSLVALHELYKYINKYYDQCQDLLCSRATEEQVQQEMLSAHRTGGHHPMQEGEVFNTRYQVLHKLGCGAFATVWLCQDMRRKKQVAVKVLKSREGFAETAQDEVAFLRCVTCMKKKDLAGENIVCLLDDFRMIGENGFHILLWRVLFWAMLGPSIRCLMGNYTAQRLPLPFVKKSLQQVLAGLHFLHKTCRIIHADIKPENILLYGGSKRLQRLLRDTLDCNQGTEVRLKEAGGDLGNQLEESDLMSVEVKIADLGSACWTYKPFSKKIQTQPYRALEVLLGLDYGTPADIWSTACLAFEMATGECLFDPQPGKYFSRDDDHVARIIELLGRIPPQIVFSWNKSTNFFSRPGALLRLSRLFPRSLPGILADRHGWTPREAAAFAAFLLPALHYAPERRASAAQSLRHAWIAAP</sequence>
<dbReference type="InterPro" id="IPR008271">
    <property type="entry name" value="Ser/Thr_kinase_AS"/>
</dbReference>
<dbReference type="FunFam" id="2.130.10.10:FF:000126">
    <property type="entry name" value="Plexin B1"/>
    <property type="match status" value="1"/>
</dbReference>
<dbReference type="PROSITE" id="PS00108">
    <property type="entry name" value="PROTEIN_KINASE_ST"/>
    <property type="match status" value="1"/>
</dbReference>
<keyword evidence="4" id="KW-1003">Cell membrane</keyword>
<gene>
    <name evidence="30" type="ORF">HGM15179_005196</name>
</gene>
<evidence type="ECO:0000256" key="20">
    <source>
        <dbReference type="ARBA" id="ARBA00047899"/>
    </source>
</evidence>
<evidence type="ECO:0000256" key="6">
    <source>
        <dbReference type="ARBA" id="ARBA00022553"/>
    </source>
</evidence>
<dbReference type="GO" id="GO:0005886">
    <property type="term" value="C:plasma membrane"/>
    <property type="evidence" value="ECO:0007669"/>
    <property type="project" value="UniProtKB-SubCell"/>
</dbReference>
<name>A0A8K1GPW5_9PASS</name>
<keyword evidence="11 25" id="KW-0547">Nucleotide-binding</keyword>
<keyword evidence="7" id="KW-0808">Transferase</keyword>
<evidence type="ECO:0000256" key="19">
    <source>
        <dbReference type="ARBA" id="ARBA00023180"/>
    </source>
</evidence>
<evidence type="ECO:0000256" key="17">
    <source>
        <dbReference type="ARBA" id="ARBA00023157"/>
    </source>
</evidence>
<dbReference type="Proteomes" id="UP000796761">
    <property type="component" value="Unassembled WGS sequence"/>
</dbReference>
<keyword evidence="14 27" id="KW-1133">Transmembrane helix</keyword>
<dbReference type="SUPFAM" id="SSF101912">
    <property type="entry name" value="Sema domain"/>
    <property type="match status" value="1"/>
</dbReference>
<dbReference type="Pfam" id="PF18020">
    <property type="entry name" value="TIG_2"/>
    <property type="match status" value="1"/>
</dbReference>
<dbReference type="GO" id="GO:0007162">
    <property type="term" value="P:negative regulation of cell adhesion"/>
    <property type="evidence" value="ECO:0007669"/>
    <property type="project" value="TreeGrafter"/>
</dbReference>
<evidence type="ECO:0000259" key="29">
    <source>
        <dbReference type="PROSITE" id="PS51004"/>
    </source>
</evidence>
<dbReference type="OrthoDB" id="125363at2759"/>
<dbReference type="InterPro" id="IPR001627">
    <property type="entry name" value="Semap_dom"/>
</dbReference>
<keyword evidence="9" id="KW-0732">Signal</keyword>
<feature type="domain" description="Sema" evidence="29">
    <location>
        <begin position="38"/>
        <end position="518"/>
    </location>
</feature>
<feature type="binding site" evidence="25">
    <location>
        <position position="2268"/>
    </location>
    <ligand>
        <name>ATP</name>
        <dbReference type="ChEBI" id="CHEBI:30616"/>
    </ligand>
</feature>
<accession>A0A8K1GPW5</accession>
<evidence type="ECO:0000256" key="7">
    <source>
        <dbReference type="ARBA" id="ARBA00022679"/>
    </source>
</evidence>
<dbReference type="Gene3D" id="1.10.510.10">
    <property type="entry name" value="Transferase(Phosphotransferase) domain 1"/>
    <property type="match status" value="1"/>
</dbReference>
<dbReference type="GO" id="GO:0017154">
    <property type="term" value="F:semaphorin receptor activity"/>
    <property type="evidence" value="ECO:0007669"/>
    <property type="project" value="InterPro"/>
</dbReference>
<organism evidence="30 31">
    <name type="scientific">Zosterops borbonicus</name>
    <dbReference type="NCBI Taxonomy" id="364589"/>
    <lineage>
        <taxon>Eukaryota</taxon>
        <taxon>Metazoa</taxon>
        <taxon>Chordata</taxon>
        <taxon>Craniata</taxon>
        <taxon>Vertebrata</taxon>
        <taxon>Euteleostomi</taxon>
        <taxon>Archelosauria</taxon>
        <taxon>Archosauria</taxon>
        <taxon>Dinosauria</taxon>
        <taxon>Saurischia</taxon>
        <taxon>Theropoda</taxon>
        <taxon>Coelurosauria</taxon>
        <taxon>Aves</taxon>
        <taxon>Neognathae</taxon>
        <taxon>Neoaves</taxon>
        <taxon>Telluraves</taxon>
        <taxon>Australaves</taxon>
        <taxon>Passeriformes</taxon>
        <taxon>Sylvioidea</taxon>
        <taxon>Zosteropidae</taxon>
        <taxon>Zosterops</taxon>
    </lineage>
</organism>
<dbReference type="InterPro" id="IPR057533">
    <property type="entry name" value="PSI_Plexin-B"/>
</dbReference>
<dbReference type="InterPro" id="IPR011009">
    <property type="entry name" value="Kinase-like_dom_sf"/>
</dbReference>
<dbReference type="GO" id="GO:0002116">
    <property type="term" value="C:semaphorin receptor complex"/>
    <property type="evidence" value="ECO:0007669"/>
    <property type="project" value="TreeGrafter"/>
</dbReference>
<evidence type="ECO:0000256" key="16">
    <source>
        <dbReference type="ARBA" id="ARBA00023136"/>
    </source>
</evidence>
<dbReference type="CDD" id="cd12793">
    <property type="entry name" value="RasGAP_plexin_B1"/>
    <property type="match status" value="1"/>
</dbReference>
<dbReference type="Pfam" id="PF24317">
    <property type="entry name" value="PSI_Plexin-B"/>
    <property type="match status" value="1"/>
</dbReference>
<keyword evidence="19" id="KW-0325">Glycoprotein</keyword>
<evidence type="ECO:0000313" key="31">
    <source>
        <dbReference type="Proteomes" id="UP000796761"/>
    </source>
</evidence>
<dbReference type="InterPro" id="IPR031148">
    <property type="entry name" value="Plexin"/>
</dbReference>
<dbReference type="Gene3D" id="2.60.40.10">
    <property type="entry name" value="Immunoglobulins"/>
    <property type="match status" value="3"/>
</dbReference>
<dbReference type="Gene3D" id="2.130.10.10">
    <property type="entry name" value="YVTN repeat-like/Quinoprotein amine dehydrogenase"/>
    <property type="match status" value="1"/>
</dbReference>
<keyword evidence="8 27" id="KW-0812">Transmembrane</keyword>
<dbReference type="FunFam" id="2.60.40.10:FF:000705">
    <property type="entry name" value="Plexin B1"/>
    <property type="match status" value="1"/>
</dbReference>
<dbReference type="FunFam" id="1.10.506.10:FF:000012">
    <property type="entry name" value="Plexin B1"/>
    <property type="match status" value="1"/>
</dbReference>
<evidence type="ECO:0000256" key="5">
    <source>
        <dbReference type="ARBA" id="ARBA00022527"/>
    </source>
</evidence>
<evidence type="ECO:0000256" key="22">
    <source>
        <dbReference type="ARBA" id="ARBA00057668"/>
    </source>
</evidence>
<dbReference type="GO" id="GO:0005524">
    <property type="term" value="F:ATP binding"/>
    <property type="evidence" value="ECO:0007669"/>
    <property type="project" value="UniProtKB-UniRule"/>
</dbReference>
<keyword evidence="5" id="KW-0723">Serine/threonine-protein kinase</keyword>
<dbReference type="EC" id="2.7.11.1" evidence="3"/>
<dbReference type="FunFam" id="1.10.510.10:FF:000275">
    <property type="entry name" value="SRSF protein kinase 2 isoform X3"/>
    <property type="match status" value="1"/>
</dbReference>
<comment type="caution">
    <text evidence="24">Lacks conserved residue(s) required for the propagation of feature annotation.</text>
</comment>
<dbReference type="FunFam" id="3.10.20.90:FF:000123">
    <property type="entry name" value="plexin-B1 isoform X1"/>
    <property type="match status" value="1"/>
</dbReference>
<dbReference type="Gene3D" id="3.30.200.20">
    <property type="entry name" value="Phosphorylase Kinase, domain 1"/>
    <property type="match status" value="1"/>
</dbReference>
<comment type="function">
    <text evidence="22">Receptor for SEMA4D. Plays a role in GABAergic synapse development. Mediates SEMA4A- and SEMA4D-dependent inhibitory synapse development. Plays a role in RHOA activation and subsequent changes of the actin cytoskeleton. Plays a role in axon guidance, invasive growth and cell migration.</text>
</comment>
<comment type="similarity">
    <text evidence="2">Belongs to the plexin family.</text>
</comment>
<evidence type="ECO:0000256" key="2">
    <source>
        <dbReference type="ARBA" id="ARBA00010297"/>
    </source>
</evidence>
<dbReference type="SUPFAM" id="SSF103575">
    <property type="entry name" value="Plexin repeat"/>
    <property type="match status" value="1"/>
</dbReference>
<dbReference type="Gene3D" id="1.10.506.10">
    <property type="entry name" value="GTPase Activation - p120gap, domain 1"/>
    <property type="match status" value="2"/>
</dbReference>
<dbReference type="SMART" id="SM00429">
    <property type="entry name" value="IPT"/>
    <property type="match status" value="3"/>
</dbReference>
<evidence type="ECO:0000256" key="10">
    <source>
        <dbReference type="ARBA" id="ARBA00022737"/>
    </source>
</evidence>
<dbReference type="SMART" id="SM00423">
    <property type="entry name" value="PSI"/>
    <property type="match status" value="3"/>
</dbReference>
<dbReference type="Pfam" id="PF01833">
    <property type="entry name" value="TIG"/>
    <property type="match status" value="2"/>
</dbReference>
<comment type="catalytic activity">
    <reaction evidence="21">
        <text>L-seryl-[protein] + ATP = O-phospho-L-seryl-[protein] + ADP + H(+)</text>
        <dbReference type="Rhea" id="RHEA:17989"/>
        <dbReference type="Rhea" id="RHEA-COMP:9863"/>
        <dbReference type="Rhea" id="RHEA-COMP:11604"/>
        <dbReference type="ChEBI" id="CHEBI:15378"/>
        <dbReference type="ChEBI" id="CHEBI:29999"/>
        <dbReference type="ChEBI" id="CHEBI:30616"/>
        <dbReference type="ChEBI" id="CHEBI:83421"/>
        <dbReference type="ChEBI" id="CHEBI:456216"/>
        <dbReference type="EC" id="2.7.11.1"/>
    </reaction>
</comment>
<dbReference type="GO" id="GO:0008360">
    <property type="term" value="P:regulation of cell shape"/>
    <property type="evidence" value="ECO:0007669"/>
    <property type="project" value="TreeGrafter"/>
</dbReference>
<dbReference type="InterPro" id="IPR046800">
    <property type="entry name" value="Plexin_RBD"/>
</dbReference>
<evidence type="ECO:0000259" key="28">
    <source>
        <dbReference type="PROSITE" id="PS50011"/>
    </source>
</evidence>
<dbReference type="SMART" id="SM00220">
    <property type="entry name" value="S_TKc"/>
    <property type="match status" value="1"/>
</dbReference>
<dbReference type="GO" id="GO:0004674">
    <property type="term" value="F:protein serine/threonine kinase activity"/>
    <property type="evidence" value="ECO:0007669"/>
    <property type="project" value="UniProtKB-KW"/>
</dbReference>
<comment type="caution">
    <text evidence="30">The sequence shown here is derived from an EMBL/GenBank/DDBJ whole genome shotgun (WGS) entry which is preliminary data.</text>
</comment>
<evidence type="ECO:0000256" key="8">
    <source>
        <dbReference type="ARBA" id="ARBA00022692"/>
    </source>
</evidence>
<evidence type="ECO:0000256" key="14">
    <source>
        <dbReference type="ARBA" id="ARBA00022989"/>
    </source>
</evidence>
<evidence type="ECO:0000256" key="13">
    <source>
        <dbReference type="ARBA" id="ARBA00022840"/>
    </source>
</evidence>
<dbReference type="GO" id="GO:0050772">
    <property type="term" value="P:positive regulation of axonogenesis"/>
    <property type="evidence" value="ECO:0007669"/>
    <property type="project" value="TreeGrafter"/>
</dbReference>
<dbReference type="InterPro" id="IPR036352">
    <property type="entry name" value="Semap_dom_sf"/>
</dbReference>
<feature type="region of interest" description="Disordered" evidence="26">
    <location>
        <begin position="768"/>
        <end position="928"/>
    </location>
</feature>
<feature type="compositionally biased region" description="Low complexity" evidence="26">
    <location>
        <begin position="895"/>
        <end position="916"/>
    </location>
</feature>
<evidence type="ECO:0000256" key="27">
    <source>
        <dbReference type="SAM" id="Phobius"/>
    </source>
</evidence>
<dbReference type="Pfam" id="PF17960">
    <property type="entry name" value="TIG_plexin"/>
    <property type="match status" value="1"/>
</dbReference>
<evidence type="ECO:0000256" key="15">
    <source>
        <dbReference type="ARBA" id="ARBA00023054"/>
    </source>
</evidence>
<keyword evidence="18" id="KW-0675">Receptor</keyword>
<dbReference type="SMART" id="SM00630">
    <property type="entry name" value="Sema"/>
    <property type="match status" value="1"/>
</dbReference>
<comment type="subcellular location">
    <subcellularLocation>
        <location evidence="1">Cell membrane</location>
        <topology evidence="1">Single-pass type I membrane protein</topology>
    </subcellularLocation>
</comment>
<dbReference type="InterPro" id="IPR013783">
    <property type="entry name" value="Ig-like_fold"/>
</dbReference>
<dbReference type="PROSITE" id="PS50011">
    <property type="entry name" value="PROTEIN_KINASE_DOM"/>
    <property type="match status" value="1"/>
</dbReference>
<dbReference type="PANTHER" id="PTHR22625">
    <property type="entry name" value="PLEXIN"/>
    <property type="match status" value="1"/>
</dbReference>
<protein>
    <recommendedName>
        <fullName evidence="23">Plexin-B1</fullName>
        <ecNumber evidence="3">2.7.11.1</ecNumber>
    </recommendedName>
</protein>
<dbReference type="SUPFAM" id="SSF56112">
    <property type="entry name" value="Protein kinase-like (PK-like)"/>
    <property type="match status" value="1"/>
</dbReference>
<evidence type="ECO:0000256" key="25">
    <source>
        <dbReference type="PROSITE-ProRule" id="PRU10141"/>
    </source>
</evidence>
<dbReference type="PANTHER" id="PTHR22625:SF36">
    <property type="entry name" value="PLEXIN-B1"/>
    <property type="match status" value="1"/>
</dbReference>
<feature type="transmembrane region" description="Helical" evidence="27">
    <location>
        <begin position="1779"/>
        <end position="1796"/>
    </location>
</feature>
<evidence type="ECO:0000256" key="26">
    <source>
        <dbReference type="SAM" id="MobiDB-lite"/>
    </source>
</evidence>
<dbReference type="CDD" id="cd11275">
    <property type="entry name" value="Sema_plexin_B1"/>
    <property type="match status" value="1"/>
</dbReference>
<dbReference type="Pfam" id="PF24479">
    <property type="entry name" value="PSI_PlexinA-B"/>
    <property type="match status" value="1"/>
</dbReference>
<dbReference type="Pfam" id="PF00069">
    <property type="entry name" value="Pkinase"/>
    <property type="match status" value="1"/>
</dbReference>
<proteinExistence type="inferred from homology"/>
<feature type="domain" description="Protein kinase" evidence="28">
    <location>
        <begin position="2239"/>
        <end position="2590"/>
    </location>
</feature>
<dbReference type="InterPro" id="IPR000719">
    <property type="entry name" value="Prot_kinase_dom"/>
</dbReference>
<dbReference type="CDD" id="cd01180">
    <property type="entry name" value="IPT_plexin_repeat1"/>
    <property type="match status" value="1"/>
</dbReference>
<keyword evidence="12" id="KW-0418">Kinase</keyword>
<dbReference type="Pfam" id="PF08337">
    <property type="entry name" value="Plexin_cytopl"/>
    <property type="match status" value="1"/>
</dbReference>
<dbReference type="InterPro" id="IPR041362">
    <property type="entry name" value="TIG2_plexin"/>
</dbReference>
<dbReference type="InterPro" id="IPR008936">
    <property type="entry name" value="Rho_GTPase_activation_prot"/>
</dbReference>
<feature type="transmembrane region" description="Helical" evidence="27">
    <location>
        <begin position="1588"/>
        <end position="1608"/>
    </location>
</feature>
<evidence type="ECO:0000256" key="1">
    <source>
        <dbReference type="ARBA" id="ARBA00004251"/>
    </source>
</evidence>
<evidence type="ECO:0000256" key="18">
    <source>
        <dbReference type="ARBA" id="ARBA00023170"/>
    </source>
</evidence>
<evidence type="ECO:0000256" key="3">
    <source>
        <dbReference type="ARBA" id="ARBA00012513"/>
    </source>
</evidence>
<dbReference type="SUPFAM" id="SSF81296">
    <property type="entry name" value="E set domains"/>
    <property type="match status" value="3"/>
</dbReference>
<evidence type="ECO:0000256" key="12">
    <source>
        <dbReference type="ARBA" id="ARBA00022777"/>
    </source>
</evidence>
<dbReference type="Pfam" id="PF01437">
    <property type="entry name" value="PSI"/>
    <property type="match status" value="1"/>
</dbReference>
<dbReference type="PROSITE" id="PS00107">
    <property type="entry name" value="PROTEIN_KINASE_ATP"/>
    <property type="match status" value="1"/>
</dbReference>
<dbReference type="InterPro" id="IPR002165">
    <property type="entry name" value="Plexin_repeat"/>
</dbReference>
<dbReference type="GO" id="GO:0030334">
    <property type="term" value="P:regulation of cell migration"/>
    <property type="evidence" value="ECO:0007669"/>
    <property type="project" value="TreeGrafter"/>
</dbReference>
<dbReference type="PROSITE" id="PS51004">
    <property type="entry name" value="SEMA"/>
    <property type="match status" value="1"/>
</dbReference>
<keyword evidence="17" id="KW-1015">Disulfide bond</keyword>
<dbReference type="FunFam" id="1.10.506.10:FF:000010">
    <property type="entry name" value="Plexin B1"/>
    <property type="match status" value="1"/>
</dbReference>
<keyword evidence="15" id="KW-0175">Coiled coil</keyword>
<reference evidence="30" key="1">
    <citation type="submission" date="2019-04" db="EMBL/GenBank/DDBJ databases">
        <title>Genome assembly of Zosterops borbonicus 15179.</title>
        <authorList>
            <person name="Leroy T."/>
            <person name="Anselmetti Y."/>
            <person name="Tilak M.-K."/>
            <person name="Nabholz B."/>
        </authorList>
    </citation>
    <scope>NUCLEOTIDE SEQUENCE</scope>
    <source>
        <strain evidence="30">HGM_15179</strain>
        <tissue evidence="30">Muscle</tissue>
    </source>
</reference>
<evidence type="ECO:0000313" key="30">
    <source>
        <dbReference type="EMBL" id="TRZ21907.1"/>
    </source>
</evidence>
<dbReference type="InterPro" id="IPR015943">
    <property type="entry name" value="WD40/YVTN_repeat-like_dom_sf"/>
</dbReference>
<dbReference type="EMBL" id="SWJQ01000108">
    <property type="protein sequence ID" value="TRZ21907.1"/>
    <property type="molecule type" value="Genomic_DNA"/>
</dbReference>
<dbReference type="InterPro" id="IPR016201">
    <property type="entry name" value="PSI"/>
</dbReference>
<dbReference type="FunFam" id="2.60.40.10:FF:000734">
    <property type="entry name" value="plexin-B1 isoform X1"/>
    <property type="match status" value="1"/>
</dbReference>
<evidence type="ECO:0000256" key="9">
    <source>
        <dbReference type="ARBA" id="ARBA00022729"/>
    </source>
</evidence>
<evidence type="ECO:0000256" key="4">
    <source>
        <dbReference type="ARBA" id="ARBA00022475"/>
    </source>
</evidence>
<dbReference type="InterPro" id="IPR041019">
    <property type="entry name" value="TIG1_plexin"/>
</dbReference>
<dbReference type="Pfam" id="PF20170">
    <property type="entry name" value="Plexin_RBD"/>
    <property type="match status" value="1"/>
</dbReference>
<dbReference type="Gene3D" id="3.10.20.90">
    <property type="entry name" value="Phosphatidylinositol 3-kinase Catalytic Subunit, Chain A, domain 1"/>
    <property type="match status" value="1"/>
</dbReference>
<dbReference type="SUPFAM" id="SSF48350">
    <property type="entry name" value="GTPase activation domain, GAP"/>
    <property type="match status" value="1"/>
</dbReference>
<dbReference type="InterPro" id="IPR013548">
    <property type="entry name" value="Plexin_cytoplasmic_RasGAP_dom"/>
</dbReference>
<evidence type="ECO:0000256" key="11">
    <source>
        <dbReference type="ARBA" id="ARBA00022741"/>
    </source>
</evidence>
<dbReference type="InterPro" id="IPR002909">
    <property type="entry name" value="IPT_dom"/>
</dbReference>
<comment type="catalytic activity">
    <reaction evidence="20">
        <text>L-threonyl-[protein] + ATP = O-phospho-L-threonyl-[protein] + ADP + H(+)</text>
        <dbReference type="Rhea" id="RHEA:46608"/>
        <dbReference type="Rhea" id="RHEA-COMP:11060"/>
        <dbReference type="Rhea" id="RHEA-COMP:11605"/>
        <dbReference type="ChEBI" id="CHEBI:15378"/>
        <dbReference type="ChEBI" id="CHEBI:30013"/>
        <dbReference type="ChEBI" id="CHEBI:30616"/>
        <dbReference type="ChEBI" id="CHEBI:61977"/>
        <dbReference type="ChEBI" id="CHEBI:456216"/>
        <dbReference type="EC" id="2.7.11.1"/>
    </reaction>
</comment>
<dbReference type="FunFam" id="2.60.40.10:FF:000203">
    <property type="entry name" value="Plexin B2"/>
    <property type="match status" value="1"/>
</dbReference>
<dbReference type="InterPro" id="IPR017441">
    <property type="entry name" value="Protein_kinase_ATP_BS"/>
</dbReference>
<keyword evidence="6" id="KW-0597">Phosphoprotein</keyword>
<dbReference type="InterPro" id="IPR014756">
    <property type="entry name" value="Ig_E-set"/>
</dbReference>
<feature type="compositionally biased region" description="Polar residues" evidence="26">
    <location>
        <begin position="814"/>
        <end position="829"/>
    </location>
</feature>
<keyword evidence="10" id="KW-0677">Repeat</keyword>
<evidence type="ECO:0000256" key="24">
    <source>
        <dbReference type="PROSITE-ProRule" id="PRU00352"/>
    </source>
</evidence>
<keyword evidence="13 25" id="KW-0067">ATP-binding</keyword>
<dbReference type="Pfam" id="PF01403">
    <property type="entry name" value="Sema"/>
    <property type="match status" value="1"/>
</dbReference>
<keyword evidence="16 27" id="KW-0472">Membrane</keyword>